<organism evidence="9 10">
    <name type="scientific">Pseudobacteriovorax antillogorgiicola</name>
    <dbReference type="NCBI Taxonomy" id="1513793"/>
    <lineage>
        <taxon>Bacteria</taxon>
        <taxon>Pseudomonadati</taxon>
        <taxon>Bdellovibrionota</taxon>
        <taxon>Oligoflexia</taxon>
        <taxon>Oligoflexales</taxon>
        <taxon>Pseudobacteriovoracaceae</taxon>
        <taxon>Pseudobacteriovorax</taxon>
    </lineage>
</organism>
<dbReference type="GO" id="GO:0005506">
    <property type="term" value="F:iron ion binding"/>
    <property type="evidence" value="ECO:0007669"/>
    <property type="project" value="InterPro"/>
</dbReference>
<keyword evidence="6 7" id="KW-0472">Membrane</keyword>
<keyword evidence="10" id="KW-1185">Reference proteome</keyword>
<dbReference type="PANTHER" id="PTHR21624">
    <property type="entry name" value="STEROL DESATURASE-RELATED PROTEIN"/>
    <property type="match status" value="1"/>
</dbReference>
<dbReference type="GO" id="GO:0016020">
    <property type="term" value="C:membrane"/>
    <property type="evidence" value="ECO:0007669"/>
    <property type="project" value="GOC"/>
</dbReference>
<evidence type="ECO:0000256" key="7">
    <source>
        <dbReference type="SAM" id="Phobius"/>
    </source>
</evidence>
<sequence>MEILNVITLSIPIFFLMIGTEIAVDIYKKTKTYRVNDSISNLTAGVLQQSYGFVAAAIRAAVFAACYTYFGIFKDIFTADKWWVWIGMFFLVDFVYYWFHRASHRIALLWTGHVVHHQSEEYNLTVALRQSILQGIYSAPWIAIYGVLGIDYKVVVVSMGLNTVLQFWVHTQHIDKLPRWLEYFLNTPSHHRVHHGRNPQYIDKNYAGALIIWDRMFGTFEPEKEKVVFGITVAPKTWNPFYGQFSTLRDLTQTARQRGFKNGIRTLLHPPGWCPENDTIDLSFENREKYDPIIPKAKTVLALGIFTSATVMVSYYLFQITHLSMGVKIALIAISSIALYLVGKLLDQANRESI</sequence>
<proteinExistence type="predicted"/>
<gene>
    <name evidence="9" type="ORF">SAMN06296036_104195</name>
</gene>
<dbReference type="STRING" id="1513793.SAMN06296036_104195"/>
<feature type="transmembrane region" description="Helical" evidence="7">
    <location>
        <begin position="6"/>
        <end position="24"/>
    </location>
</feature>
<keyword evidence="5" id="KW-0443">Lipid metabolism</keyword>
<dbReference type="InterPro" id="IPR051689">
    <property type="entry name" value="Sterol_desaturase/TMEM195"/>
</dbReference>
<evidence type="ECO:0000256" key="4">
    <source>
        <dbReference type="ARBA" id="ARBA00023002"/>
    </source>
</evidence>
<evidence type="ECO:0000313" key="9">
    <source>
        <dbReference type="EMBL" id="SMF07156.1"/>
    </source>
</evidence>
<dbReference type="InterPro" id="IPR006694">
    <property type="entry name" value="Fatty_acid_hydroxylase"/>
</dbReference>
<protein>
    <submittedName>
        <fullName evidence="9">Sterol desaturase/sphingolipid hydroxylase, fatty acid hydroxylase superfamily</fullName>
    </submittedName>
</protein>
<evidence type="ECO:0000256" key="2">
    <source>
        <dbReference type="ARBA" id="ARBA00022692"/>
    </source>
</evidence>
<comment type="subcellular location">
    <subcellularLocation>
        <location evidence="1">Endomembrane system</location>
        <topology evidence="1">Multi-pass membrane protein</topology>
    </subcellularLocation>
</comment>
<dbReference type="EMBL" id="FWZT01000004">
    <property type="protein sequence ID" value="SMF07156.1"/>
    <property type="molecule type" value="Genomic_DNA"/>
</dbReference>
<dbReference type="Proteomes" id="UP000192907">
    <property type="component" value="Unassembled WGS sequence"/>
</dbReference>
<evidence type="ECO:0000256" key="5">
    <source>
        <dbReference type="ARBA" id="ARBA00023098"/>
    </source>
</evidence>
<name>A0A1Y6BGZ2_9BACT</name>
<dbReference type="GO" id="GO:0050479">
    <property type="term" value="F:glyceryl-ether monooxygenase activity"/>
    <property type="evidence" value="ECO:0007669"/>
    <property type="project" value="TreeGrafter"/>
</dbReference>
<evidence type="ECO:0000259" key="8">
    <source>
        <dbReference type="Pfam" id="PF04116"/>
    </source>
</evidence>
<dbReference type="AlphaFoldDB" id="A0A1Y6BGZ2"/>
<feature type="transmembrane region" description="Helical" evidence="7">
    <location>
        <begin position="323"/>
        <end position="342"/>
    </location>
</feature>
<feature type="transmembrane region" description="Helical" evidence="7">
    <location>
        <begin position="82"/>
        <end position="99"/>
    </location>
</feature>
<evidence type="ECO:0000313" key="10">
    <source>
        <dbReference type="Proteomes" id="UP000192907"/>
    </source>
</evidence>
<dbReference type="GO" id="GO:0008610">
    <property type="term" value="P:lipid biosynthetic process"/>
    <property type="evidence" value="ECO:0007669"/>
    <property type="project" value="InterPro"/>
</dbReference>
<dbReference type="Pfam" id="PF04116">
    <property type="entry name" value="FA_hydroxylase"/>
    <property type="match status" value="1"/>
</dbReference>
<keyword evidence="4" id="KW-0560">Oxidoreductase</keyword>
<feature type="transmembrane region" description="Helical" evidence="7">
    <location>
        <begin position="51"/>
        <end position="70"/>
    </location>
</feature>
<dbReference type="OrthoDB" id="5289682at2"/>
<reference evidence="10" key="1">
    <citation type="submission" date="2017-04" db="EMBL/GenBank/DDBJ databases">
        <authorList>
            <person name="Varghese N."/>
            <person name="Submissions S."/>
        </authorList>
    </citation>
    <scope>NUCLEOTIDE SEQUENCE [LARGE SCALE GENOMIC DNA]</scope>
    <source>
        <strain evidence="10">RKEM611</strain>
    </source>
</reference>
<keyword evidence="2 7" id="KW-0812">Transmembrane</keyword>
<keyword evidence="3 7" id="KW-1133">Transmembrane helix</keyword>
<accession>A0A1Y6BGZ2</accession>
<dbReference type="PANTHER" id="PTHR21624:SF1">
    <property type="entry name" value="ALKYLGLYCEROL MONOOXYGENASE"/>
    <property type="match status" value="1"/>
</dbReference>
<feature type="domain" description="Fatty acid hydroxylase" evidence="8">
    <location>
        <begin position="86"/>
        <end position="219"/>
    </location>
</feature>
<evidence type="ECO:0000256" key="3">
    <source>
        <dbReference type="ARBA" id="ARBA00022989"/>
    </source>
</evidence>
<dbReference type="GO" id="GO:0006643">
    <property type="term" value="P:membrane lipid metabolic process"/>
    <property type="evidence" value="ECO:0007669"/>
    <property type="project" value="TreeGrafter"/>
</dbReference>
<feature type="transmembrane region" description="Helical" evidence="7">
    <location>
        <begin position="299"/>
        <end position="317"/>
    </location>
</feature>
<evidence type="ECO:0000256" key="6">
    <source>
        <dbReference type="ARBA" id="ARBA00023136"/>
    </source>
</evidence>
<dbReference type="RefSeq" id="WP_132316674.1">
    <property type="nucleotide sequence ID" value="NZ_FWZT01000004.1"/>
</dbReference>
<dbReference type="GO" id="GO:0012505">
    <property type="term" value="C:endomembrane system"/>
    <property type="evidence" value="ECO:0007669"/>
    <property type="project" value="UniProtKB-SubCell"/>
</dbReference>
<evidence type="ECO:0000256" key="1">
    <source>
        <dbReference type="ARBA" id="ARBA00004127"/>
    </source>
</evidence>